<feature type="compositionally biased region" description="Low complexity" evidence="1">
    <location>
        <begin position="842"/>
        <end position="858"/>
    </location>
</feature>
<accession>A0A4Y9YBH5</accession>
<feature type="region of interest" description="Disordered" evidence="1">
    <location>
        <begin position="62"/>
        <end position="110"/>
    </location>
</feature>
<feature type="compositionally biased region" description="Polar residues" evidence="1">
    <location>
        <begin position="90"/>
        <end position="99"/>
    </location>
</feature>
<dbReference type="Proteomes" id="UP000298390">
    <property type="component" value="Unassembled WGS sequence"/>
</dbReference>
<sequence length="935" mass="104420">MKRETLQHPKFFTALNSKTWRCEICPQPQAFMKLSIAIRHESTAEHAREVRRRDYVEAAAAGQSTVHEGFSFPPPFERSRSGEPEHDRGSQLTQQTTLNEGGAPSQHTFGLPRVEDQPFFDLCDEMYQSMSDAEQFMSQTHLQAVHGPALEGDDFEQIYDNWGGLLAAENAEDSEGDDDDDDEGGSQLDAMRESAAEADVNLRHAPDFGVDLDFTQLQKLMELGPDGLIELDDKEEWSPWKDKESCLMDILGAFPRAVFSESEMSAAKWFAERHGASGLPDVKQVKRHRETILKAAGLDPTTHESSMGDRYTSCKLERIVQDEFSNPLVRPFIFTYAEDSNGQLSEARQASKWLWEVDPNAGGPMARSKDGKDYFVNEVAMANLDELGRIGPVMVQRWFMRDQRLMARVTPLLIDEGNTGYVLDERPGAMKDVAVDAFFLDVTDMASPIIRQQYRLPETDVVKEQIQAKAKAVREELKHRQQMSGAAKSELLKAALRELRESLPESLFNPTLLIPDFDPNQDSPFEMLHVVLLGVVKYFWRDAVSRQTADGKETLKARLTSVNVAGLDINPLRAHTLVQYAGSLVGRDFRSILQPEIANTAEYFNKLESRVYDFLAATALWTTRWFNKPKFHLFLHLMLHIKRFGPALLCSTEGFESYNAVIRLRSIHSNRHAPSKDIAEAFSFLHAVRHLYAFIQVESIICAVNVLHNCAKHKCGITRTRAVVQERQKTGMKDNEVTHKHDQDDLVLNLAQMRNAAVLQYLQADAQHSSQEHPHLLRKAVKIRDQLDAKEKAAASSSQAKNTKKRKSTGTGVTNSAEAGGGSAAPPKKRTQARPRGGAQQPPSNMSEPPAPAPSSSMDINSDLSAPVLQHYQYPVANAAAAAASSQNFPSWPLTQDQGLYAGRISHDVLAATSQTQMPLSHQAHPVLKPLIMDP</sequence>
<name>A0A4Y9YBH5_9APHY</name>
<reference evidence="2 3" key="1">
    <citation type="submission" date="2019-01" db="EMBL/GenBank/DDBJ databases">
        <title>Genome sequencing of the rare red list fungi Fomitopsis rosea.</title>
        <authorList>
            <person name="Buettner E."/>
            <person name="Kellner H."/>
        </authorList>
    </citation>
    <scope>NUCLEOTIDE SEQUENCE [LARGE SCALE GENOMIC DNA]</scope>
    <source>
        <strain evidence="2 3">DSM 105464</strain>
    </source>
</reference>
<evidence type="ECO:0000313" key="2">
    <source>
        <dbReference type="EMBL" id="TFY59665.1"/>
    </source>
</evidence>
<gene>
    <name evidence="2" type="ORF">EVJ58_g5640</name>
</gene>
<proteinExistence type="predicted"/>
<dbReference type="STRING" id="34475.A0A4Y9YBH5"/>
<organism evidence="2 3">
    <name type="scientific">Rhodofomes roseus</name>
    <dbReference type="NCBI Taxonomy" id="34475"/>
    <lineage>
        <taxon>Eukaryota</taxon>
        <taxon>Fungi</taxon>
        <taxon>Dikarya</taxon>
        <taxon>Basidiomycota</taxon>
        <taxon>Agaricomycotina</taxon>
        <taxon>Agaricomycetes</taxon>
        <taxon>Polyporales</taxon>
        <taxon>Rhodofomes</taxon>
    </lineage>
</organism>
<protein>
    <submittedName>
        <fullName evidence="2">Uncharacterized protein</fullName>
    </submittedName>
</protein>
<dbReference type="PANTHER" id="PTHR31912">
    <property type="entry name" value="IP13529P"/>
    <property type="match status" value="1"/>
</dbReference>
<evidence type="ECO:0000313" key="3">
    <source>
        <dbReference type="Proteomes" id="UP000298390"/>
    </source>
</evidence>
<feature type="compositionally biased region" description="Basic and acidic residues" evidence="1">
    <location>
        <begin position="77"/>
        <end position="89"/>
    </location>
</feature>
<dbReference type="PANTHER" id="PTHR31912:SF34">
    <property type="entry name" value="NOTOCHORD-RELATED PROTEIN"/>
    <property type="match status" value="1"/>
</dbReference>
<dbReference type="EMBL" id="SEKV01000293">
    <property type="protein sequence ID" value="TFY59665.1"/>
    <property type="molecule type" value="Genomic_DNA"/>
</dbReference>
<dbReference type="AlphaFoldDB" id="A0A4Y9YBH5"/>
<feature type="region of interest" description="Disordered" evidence="1">
    <location>
        <begin position="788"/>
        <end position="862"/>
    </location>
</feature>
<evidence type="ECO:0000256" key="1">
    <source>
        <dbReference type="SAM" id="MobiDB-lite"/>
    </source>
</evidence>
<comment type="caution">
    <text evidence="2">The sequence shown here is derived from an EMBL/GenBank/DDBJ whole genome shotgun (WGS) entry which is preliminary data.</text>
</comment>